<dbReference type="STRING" id="455432.AWN90_06825"/>
<dbReference type="PANTHER" id="PTHR43798">
    <property type="entry name" value="MONOACYLGLYCEROL LIPASE"/>
    <property type="match status" value="1"/>
</dbReference>
<dbReference type="InterPro" id="IPR000073">
    <property type="entry name" value="AB_hydrolase_1"/>
</dbReference>
<gene>
    <name evidence="4" type="ORF">AWN90_06825</name>
</gene>
<dbReference type="GO" id="GO:0016787">
    <property type="term" value="F:hydrolase activity"/>
    <property type="evidence" value="ECO:0007669"/>
    <property type="project" value="UniProtKB-KW"/>
</dbReference>
<dbReference type="GO" id="GO:0016020">
    <property type="term" value="C:membrane"/>
    <property type="evidence" value="ECO:0007669"/>
    <property type="project" value="TreeGrafter"/>
</dbReference>
<evidence type="ECO:0000313" key="4">
    <source>
        <dbReference type="EMBL" id="KZM70251.1"/>
    </source>
</evidence>
<reference evidence="4 5" key="1">
    <citation type="submission" date="2016-04" db="EMBL/GenBank/DDBJ databases">
        <authorList>
            <person name="Evans L.H."/>
            <person name="Alamgir A."/>
            <person name="Owens N."/>
            <person name="Weber N.D."/>
            <person name="Virtaneva K."/>
            <person name="Barbian K."/>
            <person name="Babar A."/>
            <person name="Rosenke K."/>
        </authorList>
    </citation>
    <scope>NUCLEOTIDE SEQUENCE [LARGE SCALE GENOMIC DNA]</scope>
    <source>
        <strain evidence="4 5">IFM 0406</strain>
    </source>
</reference>
<dbReference type="InterPro" id="IPR050266">
    <property type="entry name" value="AB_hydrolase_sf"/>
</dbReference>
<feature type="chain" id="PRO_5007850933" description="AB hydrolase-1 domain-containing protein" evidence="2">
    <location>
        <begin position="27"/>
        <end position="341"/>
    </location>
</feature>
<organism evidence="4 5">
    <name type="scientific">Nocardia terpenica</name>
    <dbReference type="NCBI Taxonomy" id="455432"/>
    <lineage>
        <taxon>Bacteria</taxon>
        <taxon>Bacillati</taxon>
        <taxon>Actinomycetota</taxon>
        <taxon>Actinomycetes</taxon>
        <taxon>Mycobacteriales</taxon>
        <taxon>Nocardiaceae</taxon>
        <taxon>Nocardia</taxon>
    </lineage>
</organism>
<protein>
    <recommendedName>
        <fullName evidence="3">AB hydrolase-1 domain-containing protein</fullName>
    </recommendedName>
</protein>
<name>A0A164JBW3_9NOCA</name>
<dbReference type="InterPro" id="IPR029058">
    <property type="entry name" value="AB_hydrolase_fold"/>
</dbReference>
<evidence type="ECO:0000313" key="5">
    <source>
        <dbReference type="Proteomes" id="UP000076512"/>
    </source>
</evidence>
<feature type="signal peptide" evidence="2">
    <location>
        <begin position="1"/>
        <end position="26"/>
    </location>
</feature>
<dbReference type="SUPFAM" id="SSF53474">
    <property type="entry name" value="alpha/beta-Hydrolases"/>
    <property type="match status" value="1"/>
</dbReference>
<keyword evidence="5" id="KW-1185">Reference proteome</keyword>
<proteinExistence type="predicted"/>
<evidence type="ECO:0000259" key="3">
    <source>
        <dbReference type="Pfam" id="PF12697"/>
    </source>
</evidence>
<keyword evidence="2" id="KW-0732">Signal</keyword>
<evidence type="ECO:0000256" key="2">
    <source>
        <dbReference type="SAM" id="SignalP"/>
    </source>
</evidence>
<dbReference type="RefSeq" id="WP_067578651.1">
    <property type="nucleotide sequence ID" value="NZ_JABMCZ010000003.1"/>
</dbReference>
<dbReference type="PANTHER" id="PTHR43798:SF31">
    <property type="entry name" value="AB HYDROLASE SUPERFAMILY PROTEIN YCLE"/>
    <property type="match status" value="1"/>
</dbReference>
<dbReference type="AlphaFoldDB" id="A0A164JBW3"/>
<dbReference type="Gene3D" id="3.40.50.1820">
    <property type="entry name" value="alpha/beta hydrolase"/>
    <property type="match status" value="1"/>
</dbReference>
<feature type="domain" description="AB hydrolase-1" evidence="3">
    <location>
        <begin position="63"/>
        <end position="320"/>
    </location>
</feature>
<dbReference type="Proteomes" id="UP000076512">
    <property type="component" value="Unassembled WGS sequence"/>
</dbReference>
<comment type="caution">
    <text evidence="4">The sequence shown here is derived from an EMBL/GenBank/DDBJ whole genome shotgun (WGS) entry which is preliminary data.</text>
</comment>
<dbReference type="EMBL" id="LWGR01000016">
    <property type="protein sequence ID" value="KZM70251.1"/>
    <property type="molecule type" value="Genomic_DNA"/>
</dbReference>
<accession>A0A164JBW3</accession>
<evidence type="ECO:0000256" key="1">
    <source>
        <dbReference type="ARBA" id="ARBA00022801"/>
    </source>
</evidence>
<keyword evidence="1" id="KW-0378">Hydrolase</keyword>
<dbReference type="Pfam" id="PF12697">
    <property type="entry name" value="Abhydrolase_6"/>
    <property type="match status" value="1"/>
</dbReference>
<dbReference type="OrthoDB" id="5524362at2"/>
<sequence length="341" mass="35525">MTRRQLPFFAATALAMAFVSGTPCVAGEPVGCTQIDVPVTIEAGGGPVAGTLCMPPGATRIQVLLPGLTYDRTYWDFSSPDDSYSYVRHETRRGEGTLALDRLGTGRSWHPPSAALTYTAQASAIRQVIAAVHAGRVTGSSLDSVILVGHSYGAYIAFGAVGSGAVVDAVIATGATHSPLDYAALAASPVLTMPATLDPRLAGHLGAADLGYMTTWPGARAMFYANADPDIVAADEARKDTAGYLEASTASPELIERASRAIDLPVLTMVGSADFTSCTGDDCASDMTLTAAEQPHFGTHAHLHATVIPGAGHNLTLERSHRAIWSAIDDFLGTIADHGFR</sequence>